<dbReference type="KEGG" id="nhy:JQS43_20120"/>
<gene>
    <name evidence="1" type="ORF">JQS43_20120</name>
</gene>
<reference evidence="1" key="1">
    <citation type="submission" date="2021-02" db="EMBL/GenBank/DDBJ databases">
        <title>Natrosporangium hydrolyticum gen. nov., sp. nov, a haloalkaliphilic actinobacterium from a soda solonchak soil.</title>
        <authorList>
            <person name="Sorokin D.Y."/>
            <person name="Khijniak T.V."/>
            <person name="Zakharycheva A.P."/>
            <person name="Boueva O.V."/>
            <person name="Ariskina E.V."/>
            <person name="Hahnke R.L."/>
            <person name="Bunk B."/>
            <person name="Sproer C."/>
            <person name="Schumann P."/>
            <person name="Evtushenko L.I."/>
            <person name="Kublanov I.V."/>
        </authorList>
    </citation>
    <scope>NUCLEOTIDE SEQUENCE</scope>
    <source>
        <strain evidence="1">DSM 106523</strain>
    </source>
</reference>
<dbReference type="Gene3D" id="3.20.180.10">
    <property type="entry name" value="PNP-oxidase-like"/>
    <property type="match status" value="1"/>
</dbReference>
<keyword evidence="2" id="KW-1185">Reference proteome</keyword>
<dbReference type="SUPFAM" id="SSF50475">
    <property type="entry name" value="FMN-binding split barrel"/>
    <property type="match status" value="1"/>
</dbReference>
<protein>
    <submittedName>
        <fullName evidence="1">DUF2470 domain-containing protein</fullName>
    </submittedName>
</protein>
<evidence type="ECO:0000313" key="1">
    <source>
        <dbReference type="EMBL" id="QSB13836.1"/>
    </source>
</evidence>
<evidence type="ECO:0000313" key="2">
    <source>
        <dbReference type="Proteomes" id="UP000662857"/>
    </source>
</evidence>
<proteinExistence type="predicted"/>
<dbReference type="EMBL" id="CP070499">
    <property type="protein sequence ID" value="QSB13836.1"/>
    <property type="molecule type" value="Genomic_DNA"/>
</dbReference>
<dbReference type="AlphaFoldDB" id="A0A895YH35"/>
<dbReference type="RefSeq" id="WP_239675947.1">
    <property type="nucleotide sequence ID" value="NZ_CP070499.1"/>
</dbReference>
<name>A0A895YH35_9ACTN</name>
<sequence length="240" mass="25861">MRPSPAEIARTLATGRLLGVAHLRGYPDQLRVRHATGADGRPLLLTPSTGELAAALQPPPGERDVAMVLRVDDIPPVDEAPCYGRLWISGWAARLAGPEARAAAQAYAAVNPCSDLLDVGYGHTLYRLHVAEVRLAHGPSLVELEPEDYLAATPDPLHRDEPELLAELADRRRLHALVSTLTGQPAPAGSRAVRIDQFGLTLACPEPGRRPHRSRVPFPRPVTDRRHLAELTIGGAVGHP</sequence>
<organism evidence="1 2">
    <name type="scientific">Natronosporangium hydrolyticum</name>
    <dbReference type="NCBI Taxonomy" id="2811111"/>
    <lineage>
        <taxon>Bacteria</taxon>
        <taxon>Bacillati</taxon>
        <taxon>Actinomycetota</taxon>
        <taxon>Actinomycetes</taxon>
        <taxon>Micromonosporales</taxon>
        <taxon>Micromonosporaceae</taxon>
        <taxon>Natronosporangium</taxon>
    </lineage>
</organism>
<accession>A0A895YH35</accession>
<dbReference type="Proteomes" id="UP000662857">
    <property type="component" value="Chromosome"/>
</dbReference>
<dbReference type="InterPro" id="IPR037119">
    <property type="entry name" value="Haem_oxidase_HugZ-like_sf"/>
</dbReference>